<keyword evidence="3" id="KW-1185">Reference proteome</keyword>
<dbReference type="InterPro" id="IPR013783">
    <property type="entry name" value="Ig-like_fold"/>
</dbReference>
<keyword evidence="1" id="KW-0732">Signal</keyword>
<sequence>MAKLKHKKPIAILTIVAFLLSMLPAMAFAGSKLATGIALYNLDNQPITSVKKGEGAIIKGRLVDDTTGDPLTGKTIIFGVYNEQDGTIASVTYETYAPVQTDDAGNFSLTVPKFIYSAKYFVYDDTNKQALGYVLVNPVTFTPTLSTTTVLKGAYQSFDISIPANTVTETAYNAKVVISGVAAVYGNAAGSTVDEVTYESYDPTKKELTLSVDSSALNDGKININFDDGKIKFTETGTATVTVKIAVGAQNMDFTYPEYVGSANLTVAGNDDLNIALSTNKTSVSNPRNYDLAGITQGGTLTLTVKAKKGATEYVKTATMSVDGYVVTPSVTSATYDTEFPIKFIVKDLNGNFINNAQVVVNSSSTAAFVYKASDGKYYPATSVIVSAQNTNINNGEYNATLKGVLVDKFGFEIKKLDGTVMAKVPFEVLGLNTLSVSADKASVVVGNSDNVVITIQENGSAVSNKQFNITSKFSDTSATVQNINSSYTTDAYGKFTIQGLNINKVGTLTLTVSTTDNKKLGTLTINAVAPKVYVDVPADNVLTDGFKETVAVRVYDPRNDKELTANIQLVAVQDSNNANTVNLLTYSDKDYSNLIASNSVTAATYMFYVIASDVATVNAAPQVQIKVNGVVASTLDVKPHTITLDKTSIELNKPSFITVTVKDAHGKAVANKTITFDGQSYTLGDDGSVVVYYTAEKSTADRIVKLAGYDNVVAKVKVLPPGTANDTTAPTIEVLNSSLTVNTSYILLNIKATDDNKVTNLIVGEKAVSILANKEVNTVVKIDLVEGDNPVVIQASDAAGNVATKTITVKYEKPATPPANNTGDKYSKYVGQMVQLTYTKTNLRVAPNGKLLVTLQKGYKMRYLGREGVWNKVRVSIWTKSGYKTYTGYIYDPNFWALTSIQ</sequence>
<dbReference type="AlphaFoldDB" id="A0A1L8CZ74"/>
<dbReference type="Gene3D" id="2.60.40.10">
    <property type="entry name" value="Immunoglobulins"/>
    <property type="match status" value="2"/>
</dbReference>
<evidence type="ECO:0008006" key="4">
    <source>
        <dbReference type="Google" id="ProtNLM"/>
    </source>
</evidence>
<dbReference type="OrthoDB" id="9816557at2"/>
<evidence type="ECO:0000313" key="3">
    <source>
        <dbReference type="Proteomes" id="UP000187338"/>
    </source>
</evidence>
<protein>
    <recommendedName>
        <fullName evidence="4">Big-1 domain-containing protein</fullName>
    </recommendedName>
</protein>
<evidence type="ECO:0000313" key="2">
    <source>
        <dbReference type="EMBL" id="GAV24208.1"/>
    </source>
</evidence>
<dbReference type="Proteomes" id="UP000187338">
    <property type="component" value="Unassembled WGS sequence"/>
</dbReference>
<evidence type="ECO:0000256" key="1">
    <source>
        <dbReference type="SAM" id="SignalP"/>
    </source>
</evidence>
<feature type="signal peptide" evidence="1">
    <location>
        <begin position="1"/>
        <end position="29"/>
    </location>
</feature>
<reference evidence="3" key="1">
    <citation type="submission" date="2016-12" db="EMBL/GenBank/DDBJ databases">
        <title>Draft Genome Sequences od Carboxydothermus pertinax and islandicus, Hydrogenogenic Carboxydotrophic Bacteria.</title>
        <authorList>
            <person name="Fukuyama Y."/>
            <person name="Ohmae K."/>
            <person name="Yoneda Y."/>
            <person name="Yoshida T."/>
            <person name="Sako Y."/>
        </authorList>
    </citation>
    <scope>NUCLEOTIDE SEQUENCE [LARGE SCALE GENOMIC DNA]</scope>
    <source>
        <strain evidence="3">SET</strain>
    </source>
</reference>
<organism evidence="2 3">
    <name type="scientific">Carboxydothermus islandicus</name>
    <dbReference type="NCBI Taxonomy" id="661089"/>
    <lineage>
        <taxon>Bacteria</taxon>
        <taxon>Bacillati</taxon>
        <taxon>Bacillota</taxon>
        <taxon>Clostridia</taxon>
        <taxon>Thermoanaerobacterales</taxon>
        <taxon>Thermoanaerobacteraceae</taxon>
        <taxon>Carboxydothermus</taxon>
    </lineage>
</organism>
<name>A0A1L8CZ74_9THEO</name>
<dbReference type="RefSeq" id="WP_075864422.1">
    <property type="nucleotide sequence ID" value="NZ_BDJL01000001.1"/>
</dbReference>
<dbReference type="EMBL" id="BDJL01000001">
    <property type="protein sequence ID" value="GAV24208.1"/>
    <property type="molecule type" value="Genomic_DNA"/>
</dbReference>
<accession>A0A1L8CZ74</accession>
<comment type="caution">
    <text evidence="2">The sequence shown here is derived from an EMBL/GenBank/DDBJ whole genome shotgun (WGS) entry which is preliminary data.</text>
</comment>
<gene>
    <name evidence="2" type="ORF">ciss_01410</name>
</gene>
<dbReference type="STRING" id="661089.ciss_01410"/>
<proteinExistence type="predicted"/>
<feature type="chain" id="PRO_5009875442" description="Big-1 domain-containing protein" evidence="1">
    <location>
        <begin position="30"/>
        <end position="903"/>
    </location>
</feature>